<keyword evidence="4 6" id="KW-0472">Membrane</keyword>
<protein>
    <recommendedName>
        <fullName evidence="7">Major facilitator superfamily (MFS) profile domain-containing protein</fullName>
    </recommendedName>
</protein>
<evidence type="ECO:0000256" key="2">
    <source>
        <dbReference type="ARBA" id="ARBA00022692"/>
    </source>
</evidence>
<dbReference type="InterPro" id="IPR020846">
    <property type="entry name" value="MFS_dom"/>
</dbReference>
<dbReference type="Pfam" id="PF00083">
    <property type="entry name" value="Sugar_tr"/>
    <property type="match status" value="1"/>
</dbReference>
<dbReference type="AlphaFoldDB" id="A0A9P0A6H6"/>
<evidence type="ECO:0000259" key="7">
    <source>
        <dbReference type="PROSITE" id="PS50850"/>
    </source>
</evidence>
<dbReference type="EMBL" id="OU963863">
    <property type="protein sequence ID" value="CAH0385298.1"/>
    <property type="molecule type" value="Genomic_DNA"/>
</dbReference>
<evidence type="ECO:0000256" key="1">
    <source>
        <dbReference type="ARBA" id="ARBA00004141"/>
    </source>
</evidence>
<dbReference type="PANTHER" id="PTHR24064">
    <property type="entry name" value="SOLUTE CARRIER FAMILY 22 MEMBER"/>
    <property type="match status" value="1"/>
</dbReference>
<sequence>MGADQDLEDLMSHIGDFGKYQLRQYLLLSLAAVCAGLHMLTSVTVSAVPKHRCAIPEVEVNGTVLDWNSTEVRSWMVPDKDGTGYSQCLLHDEYKNVTFKCDAWIYDHTYYKSSRAIEWNMVCDRRWMGAISQMLYMLGVFSGAVVLGSLADTYGRKKIFYISAIGQLAAGVSVAFVKNYVTFVTLTYIYGIFGSSGAFITGYVLAMEIIGASKRTFYGIGMQIFFASGICLVAFWGWLIKDRVWLQLVYGLHSVLLIGHWWLIDESPRWLWANGRREEAVEIVERAMRVNDPGASMDTGRFLKGLKGKEKNEKEREANGDHEDLHEPRPNLGILDLFKTPQLRMRSLIVCLNWFAASLGYYGLSLGASRMEGNPYATLFFMAFIEAPCYFIVMAYMDRTGRRSMNSTFLLVGAVSLLAATLIPKTSPAMQHLVTYVIYIGKFCVSGSFAIIYNYSAELFPTVLRNTGIGVGSMCARFAAATTPLISLLDSFDERIPMFLFSIIVLVSGVLSMLLPETVNQPMPNSVEDGENFRVGDTCCTTGCFPIGPQARPRPRGLSRHRRGSNDSVSSIQLTETHSLQHKEKT</sequence>
<dbReference type="PROSITE" id="PS50850">
    <property type="entry name" value="MFS"/>
    <property type="match status" value="1"/>
</dbReference>
<keyword evidence="3 6" id="KW-1133">Transmembrane helix</keyword>
<evidence type="ECO:0000256" key="5">
    <source>
        <dbReference type="SAM" id="MobiDB-lite"/>
    </source>
</evidence>
<feature type="transmembrane region" description="Helical" evidence="6">
    <location>
        <begin position="376"/>
        <end position="396"/>
    </location>
</feature>
<feature type="transmembrane region" description="Helical" evidence="6">
    <location>
        <begin position="347"/>
        <end position="364"/>
    </location>
</feature>
<feature type="compositionally biased region" description="Polar residues" evidence="5">
    <location>
        <begin position="566"/>
        <end position="578"/>
    </location>
</feature>
<feature type="domain" description="Major facilitator superfamily (MFS) profile" evidence="7">
    <location>
        <begin position="88"/>
        <end position="520"/>
    </location>
</feature>
<evidence type="ECO:0000256" key="6">
    <source>
        <dbReference type="SAM" id="Phobius"/>
    </source>
</evidence>
<feature type="transmembrane region" description="Helical" evidence="6">
    <location>
        <begin position="495"/>
        <end position="515"/>
    </location>
</feature>
<organism evidence="8 9">
    <name type="scientific">Bemisia tabaci</name>
    <name type="common">Sweetpotato whitefly</name>
    <name type="synonym">Aleurodes tabaci</name>
    <dbReference type="NCBI Taxonomy" id="7038"/>
    <lineage>
        <taxon>Eukaryota</taxon>
        <taxon>Metazoa</taxon>
        <taxon>Ecdysozoa</taxon>
        <taxon>Arthropoda</taxon>
        <taxon>Hexapoda</taxon>
        <taxon>Insecta</taxon>
        <taxon>Pterygota</taxon>
        <taxon>Neoptera</taxon>
        <taxon>Paraneoptera</taxon>
        <taxon>Hemiptera</taxon>
        <taxon>Sternorrhyncha</taxon>
        <taxon>Aleyrodoidea</taxon>
        <taxon>Aleyrodidae</taxon>
        <taxon>Aleyrodinae</taxon>
        <taxon>Bemisia</taxon>
    </lineage>
</organism>
<proteinExistence type="predicted"/>
<feature type="compositionally biased region" description="Basic residues" evidence="5">
    <location>
        <begin position="553"/>
        <end position="563"/>
    </location>
</feature>
<comment type="subcellular location">
    <subcellularLocation>
        <location evidence="1">Membrane</location>
        <topology evidence="1">Multi-pass membrane protein</topology>
    </subcellularLocation>
</comment>
<dbReference type="Proteomes" id="UP001152759">
    <property type="component" value="Chromosome 2"/>
</dbReference>
<feature type="transmembrane region" description="Helical" evidence="6">
    <location>
        <begin position="25"/>
        <end position="48"/>
    </location>
</feature>
<keyword evidence="9" id="KW-1185">Reference proteome</keyword>
<feature type="transmembrane region" description="Helical" evidence="6">
    <location>
        <begin position="183"/>
        <end position="205"/>
    </location>
</feature>
<feature type="region of interest" description="Disordered" evidence="5">
    <location>
        <begin position="551"/>
        <end position="586"/>
    </location>
</feature>
<feature type="transmembrane region" description="Helical" evidence="6">
    <location>
        <begin position="436"/>
        <end position="455"/>
    </location>
</feature>
<dbReference type="SUPFAM" id="SSF103473">
    <property type="entry name" value="MFS general substrate transporter"/>
    <property type="match status" value="1"/>
</dbReference>
<keyword evidence="2 6" id="KW-0812">Transmembrane</keyword>
<evidence type="ECO:0000256" key="4">
    <source>
        <dbReference type="ARBA" id="ARBA00023136"/>
    </source>
</evidence>
<feature type="transmembrane region" description="Helical" evidence="6">
    <location>
        <begin position="244"/>
        <end position="264"/>
    </location>
</feature>
<feature type="transmembrane region" description="Helical" evidence="6">
    <location>
        <begin position="217"/>
        <end position="238"/>
    </location>
</feature>
<dbReference type="InterPro" id="IPR005828">
    <property type="entry name" value="MFS_sugar_transport-like"/>
</dbReference>
<evidence type="ECO:0000313" key="8">
    <source>
        <dbReference type="EMBL" id="CAH0385298.1"/>
    </source>
</evidence>
<gene>
    <name evidence="8" type="ORF">BEMITA_LOCUS4539</name>
</gene>
<feature type="transmembrane region" description="Helical" evidence="6">
    <location>
        <begin position="127"/>
        <end position="147"/>
    </location>
</feature>
<reference evidence="8" key="1">
    <citation type="submission" date="2021-12" db="EMBL/GenBank/DDBJ databases">
        <authorList>
            <person name="King R."/>
        </authorList>
    </citation>
    <scope>NUCLEOTIDE SEQUENCE</scope>
</reference>
<name>A0A9P0A6H6_BEMTA</name>
<dbReference type="InterPro" id="IPR036259">
    <property type="entry name" value="MFS_trans_sf"/>
</dbReference>
<dbReference type="GO" id="GO:0022857">
    <property type="term" value="F:transmembrane transporter activity"/>
    <property type="evidence" value="ECO:0007669"/>
    <property type="project" value="InterPro"/>
</dbReference>
<evidence type="ECO:0000313" key="9">
    <source>
        <dbReference type="Proteomes" id="UP001152759"/>
    </source>
</evidence>
<accession>A0A9P0A6H6</accession>
<dbReference type="GO" id="GO:0016020">
    <property type="term" value="C:membrane"/>
    <property type="evidence" value="ECO:0007669"/>
    <property type="project" value="UniProtKB-SubCell"/>
</dbReference>
<evidence type="ECO:0000256" key="3">
    <source>
        <dbReference type="ARBA" id="ARBA00022989"/>
    </source>
</evidence>
<feature type="transmembrane region" description="Helical" evidence="6">
    <location>
        <begin position="408"/>
        <end position="424"/>
    </location>
</feature>
<feature type="transmembrane region" description="Helical" evidence="6">
    <location>
        <begin position="467"/>
        <end position="489"/>
    </location>
</feature>
<dbReference type="Gene3D" id="1.20.1250.20">
    <property type="entry name" value="MFS general substrate transporter like domains"/>
    <property type="match status" value="1"/>
</dbReference>
<dbReference type="CDD" id="cd17317">
    <property type="entry name" value="MFS_SLC22"/>
    <property type="match status" value="1"/>
</dbReference>